<proteinExistence type="predicted"/>
<organism evidence="2 3">
    <name type="scientific">Cymbomonas tetramitiformis</name>
    <dbReference type="NCBI Taxonomy" id="36881"/>
    <lineage>
        <taxon>Eukaryota</taxon>
        <taxon>Viridiplantae</taxon>
        <taxon>Chlorophyta</taxon>
        <taxon>Pyramimonadophyceae</taxon>
        <taxon>Pyramimonadales</taxon>
        <taxon>Pyramimonadaceae</taxon>
        <taxon>Cymbomonas</taxon>
    </lineage>
</organism>
<protein>
    <submittedName>
        <fullName evidence="2">Uncharacterized protein</fullName>
    </submittedName>
</protein>
<name>A0AAE0GPX5_9CHLO</name>
<evidence type="ECO:0000313" key="3">
    <source>
        <dbReference type="Proteomes" id="UP001190700"/>
    </source>
</evidence>
<evidence type="ECO:0000313" key="2">
    <source>
        <dbReference type="EMBL" id="KAK3282209.1"/>
    </source>
</evidence>
<keyword evidence="3" id="KW-1185">Reference proteome</keyword>
<dbReference type="Proteomes" id="UP001190700">
    <property type="component" value="Unassembled WGS sequence"/>
</dbReference>
<dbReference type="AlphaFoldDB" id="A0AAE0GPX5"/>
<feature type="region of interest" description="Disordered" evidence="1">
    <location>
        <begin position="12"/>
        <end position="116"/>
    </location>
</feature>
<accession>A0AAE0GPX5</accession>
<evidence type="ECO:0000256" key="1">
    <source>
        <dbReference type="SAM" id="MobiDB-lite"/>
    </source>
</evidence>
<comment type="caution">
    <text evidence="2">The sequence shown here is derived from an EMBL/GenBank/DDBJ whole genome shotgun (WGS) entry which is preliminary data.</text>
</comment>
<sequence>MDPTVEWKVSFASTASFAPPDPERPTVGQSGLNPLFDKGRSGTASRKTSKWPLASSLLDTRRQTELQPSRSDGEESPENAREVDPFRPSSSGAQGATHGARKGSAASTSTTSTTALTQQSWTDNIVHTFRRLSRSLTTLSSHSNLQTNSELQRAPSKLRTSGLVSITDDVFVAVNNLVEKYQTILVCEEWKASAKNYFKHTFTHMMRSFATLELLEVNIGSASECRHLNAVVGVKQQVSSDSRVSQPFSRGGGASPARCLWAQLSTSGLREIR</sequence>
<feature type="compositionally biased region" description="Low complexity" evidence="1">
    <location>
        <begin position="104"/>
        <end position="116"/>
    </location>
</feature>
<reference evidence="2 3" key="1">
    <citation type="journal article" date="2015" name="Genome Biol. Evol.">
        <title>Comparative Genomics of a Bacterivorous Green Alga Reveals Evolutionary Causalities and Consequences of Phago-Mixotrophic Mode of Nutrition.</title>
        <authorList>
            <person name="Burns J.A."/>
            <person name="Paasch A."/>
            <person name="Narechania A."/>
            <person name="Kim E."/>
        </authorList>
    </citation>
    <scope>NUCLEOTIDE SEQUENCE [LARGE SCALE GENOMIC DNA]</scope>
    <source>
        <strain evidence="2 3">PLY_AMNH</strain>
    </source>
</reference>
<gene>
    <name evidence="2" type="ORF">CYMTET_10047</name>
</gene>
<dbReference type="EMBL" id="LGRX02003460">
    <property type="protein sequence ID" value="KAK3282209.1"/>
    <property type="molecule type" value="Genomic_DNA"/>
</dbReference>